<comment type="caution">
    <text evidence="2">The sequence shown here is derived from an EMBL/GenBank/DDBJ whole genome shotgun (WGS) entry which is preliminary data.</text>
</comment>
<feature type="region of interest" description="Disordered" evidence="1">
    <location>
        <begin position="61"/>
        <end position="81"/>
    </location>
</feature>
<feature type="compositionally biased region" description="Polar residues" evidence="1">
    <location>
        <begin position="66"/>
        <end position="79"/>
    </location>
</feature>
<dbReference type="EMBL" id="CADEAL010004176">
    <property type="protein sequence ID" value="CAB1453554.1"/>
    <property type="molecule type" value="Genomic_DNA"/>
</dbReference>
<sequence length="202" mass="22544">MFGVQYLAQGHFGMQNRDQTTDLLASALPPQPHPPLSHQDKHHHPLSRTQWIRPHREIQDPPQLEQAPQFSSTPPNQSRPMVAHIESGGFSLQSSVLVIAGTKRALSHEGCLLQHLHIASCCLMPLHNLELHCSIEGKSTPDHEGAPSTVPRRKHLRWHLLVMPVTLEAIRTIKDSDSSLPLNNRSLCCVGVTVIVHDKVHH</sequence>
<evidence type="ECO:0000313" key="3">
    <source>
        <dbReference type="Proteomes" id="UP001153269"/>
    </source>
</evidence>
<keyword evidence="3" id="KW-1185">Reference proteome</keyword>
<name>A0A9N7Z9H5_PLEPL</name>
<protein>
    <submittedName>
        <fullName evidence="2">Uncharacterized protein</fullName>
    </submittedName>
</protein>
<dbReference type="Proteomes" id="UP001153269">
    <property type="component" value="Unassembled WGS sequence"/>
</dbReference>
<evidence type="ECO:0000313" key="2">
    <source>
        <dbReference type="EMBL" id="CAB1453554.1"/>
    </source>
</evidence>
<proteinExistence type="predicted"/>
<reference evidence="2" key="1">
    <citation type="submission" date="2020-03" db="EMBL/GenBank/DDBJ databases">
        <authorList>
            <person name="Weist P."/>
        </authorList>
    </citation>
    <scope>NUCLEOTIDE SEQUENCE</scope>
</reference>
<dbReference type="AlphaFoldDB" id="A0A9N7Z9H5"/>
<feature type="region of interest" description="Disordered" evidence="1">
    <location>
        <begin position="25"/>
        <end position="46"/>
    </location>
</feature>
<organism evidence="2 3">
    <name type="scientific">Pleuronectes platessa</name>
    <name type="common">European plaice</name>
    <dbReference type="NCBI Taxonomy" id="8262"/>
    <lineage>
        <taxon>Eukaryota</taxon>
        <taxon>Metazoa</taxon>
        <taxon>Chordata</taxon>
        <taxon>Craniata</taxon>
        <taxon>Vertebrata</taxon>
        <taxon>Euteleostomi</taxon>
        <taxon>Actinopterygii</taxon>
        <taxon>Neopterygii</taxon>
        <taxon>Teleostei</taxon>
        <taxon>Neoteleostei</taxon>
        <taxon>Acanthomorphata</taxon>
        <taxon>Carangaria</taxon>
        <taxon>Pleuronectiformes</taxon>
        <taxon>Pleuronectoidei</taxon>
        <taxon>Pleuronectidae</taxon>
        <taxon>Pleuronectes</taxon>
    </lineage>
</organism>
<evidence type="ECO:0000256" key="1">
    <source>
        <dbReference type="SAM" id="MobiDB-lite"/>
    </source>
</evidence>
<gene>
    <name evidence="2" type="ORF">PLEPLA_LOCUS41308</name>
</gene>
<accession>A0A9N7Z9H5</accession>